<keyword evidence="12" id="KW-1185">Reference proteome</keyword>
<dbReference type="OrthoDB" id="9781019at2"/>
<evidence type="ECO:0000313" key="12">
    <source>
        <dbReference type="Proteomes" id="UP000324738"/>
    </source>
</evidence>
<dbReference type="InterPro" id="IPR042171">
    <property type="entry name" value="Acyl-CoA_hotdog"/>
</dbReference>
<dbReference type="Pfam" id="PF02551">
    <property type="entry name" value="Acyl_CoA_thio"/>
    <property type="match status" value="1"/>
</dbReference>
<evidence type="ECO:0000256" key="5">
    <source>
        <dbReference type="ARBA" id="ARBA00038894"/>
    </source>
</evidence>
<evidence type="ECO:0000256" key="6">
    <source>
        <dbReference type="ARBA" id="ARBA00050943"/>
    </source>
</evidence>
<evidence type="ECO:0000256" key="2">
    <source>
        <dbReference type="ARBA" id="ARBA00011881"/>
    </source>
</evidence>
<dbReference type="EMBL" id="VTWH01000003">
    <property type="protein sequence ID" value="KAA0969666.1"/>
    <property type="molecule type" value="Genomic_DNA"/>
</dbReference>
<dbReference type="SUPFAM" id="SSF54637">
    <property type="entry name" value="Thioesterase/thiol ester dehydrase-isomerase"/>
    <property type="match status" value="2"/>
</dbReference>
<reference evidence="11 12" key="1">
    <citation type="submission" date="2019-08" db="EMBL/GenBank/DDBJ databases">
        <title>Aureimonas fodiniaquatilis sp. nov., isolated from a coal mine wastewater.</title>
        <authorList>
            <person name="Kim W."/>
        </authorList>
    </citation>
    <scope>NUCLEOTIDE SEQUENCE [LARGE SCALE GENOMIC DNA]</scope>
    <source>
        <strain evidence="11 12">CAU 1482</strain>
    </source>
</reference>
<name>A0A5B0DT62_9HYPH</name>
<evidence type="ECO:0000259" key="10">
    <source>
        <dbReference type="Pfam" id="PF13622"/>
    </source>
</evidence>
<evidence type="ECO:0000256" key="8">
    <source>
        <dbReference type="ARBA" id="ARBA00079653"/>
    </source>
</evidence>
<keyword evidence="4" id="KW-0443">Lipid metabolism</keyword>
<dbReference type="RefSeq" id="WP_149300950.1">
    <property type="nucleotide sequence ID" value="NZ_VTWH01000003.1"/>
</dbReference>
<dbReference type="Proteomes" id="UP000324738">
    <property type="component" value="Unassembled WGS sequence"/>
</dbReference>
<evidence type="ECO:0000256" key="7">
    <source>
        <dbReference type="ARBA" id="ARBA00071120"/>
    </source>
</evidence>
<dbReference type="GO" id="GO:0047617">
    <property type="term" value="F:fatty acyl-CoA hydrolase activity"/>
    <property type="evidence" value="ECO:0007669"/>
    <property type="project" value="UniProtKB-EC"/>
</dbReference>
<dbReference type="GO" id="GO:0006637">
    <property type="term" value="P:acyl-CoA metabolic process"/>
    <property type="evidence" value="ECO:0007669"/>
    <property type="project" value="InterPro"/>
</dbReference>
<feature type="domain" description="Acyl-CoA thioesterase-like N-terminal HotDog" evidence="10">
    <location>
        <begin position="31"/>
        <end position="109"/>
    </location>
</feature>
<dbReference type="FunFam" id="2.40.160.210:FF:000001">
    <property type="entry name" value="Acyl-CoA thioesterase II"/>
    <property type="match status" value="1"/>
</dbReference>
<evidence type="ECO:0000313" key="11">
    <source>
        <dbReference type="EMBL" id="KAA0969666.1"/>
    </source>
</evidence>
<dbReference type="GO" id="GO:0009062">
    <property type="term" value="P:fatty acid catabolic process"/>
    <property type="evidence" value="ECO:0007669"/>
    <property type="project" value="TreeGrafter"/>
</dbReference>
<comment type="subunit">
    <text evidence="2">Homotetramer.</text>
</comment>
<comment type="similarity">
    <text evidence="1">Belongs to the C/M/P thioester hydrolase family.</text>
</comment>
<sequence>MHENVRTLLDTLELEKLEENLFRGTSPDNGWQRVFGGQVVAQALVAAQNTVAQDRHVHSLHGYFIRPGDPTIPIVYEVARLRDGGSFTTRVVTGIQHGEAIFTLSASFQRPEKGLEHQATMPKVPGPDDIIGQEELTTRILESAPDAVRHYWMRPRPIEFRPVSFEHYLTGDKLPPAQNVWVRCLSDIGDDPKLNAAVLAYLSDMTLLDTSLFAHGMSIFDRRVQAASLDHAMWFHRPFRVSEWLLYTQDSPSSSGGRGLTRGSLFSADGTLVASVAQEGLIRLRQKSQPDV</sequence>
<dbReference type="Pfam" id="PF13622">
    <property type="entry name" value="4HBT_3"/>
    <property type="match status" value="1"/>
</dbReference>
<dbReference type="AlphaFoldDB" id="A0A5B0DT62"/>
<evidence type="ECO:0000256" key="3">
    <source>
        <dbReference type="ARBA" id="ARBA00022801"/>
    </source>
</evidence>
<dbReference type="CDD" id="cd03444">
    <property type="entry name" value="Thioesterase_II_repeat1"/>
    <property type="match status" value="1"/>
</dbReference>
<dbReference type="PANTHER" id="PTHR11066:SF34">
    <property type="entry name" value="ACYL-COENZYME A THIOESTERASE 8"/>
    <property type="match status" value="1"/>
</dbReference>
<dbReference type="PANTHER" id="PTHR11066">
    <property type="entry name" value="ACYL-COA THIOESTERASE"/>
    <property type="match status" value="1"/>
</dbReference>
<feature type="domain" description="Acyl-CoA thioesterase 2 C-terminal" evidence="9">
    <location>
        <begin position="156"/>
        <end position="281"/>
    </location>
</feature>
<protein>
    <recommendedName>
        <fullName evidence="7">Acyl-CoA thioesterase 2</fullName>
        <ecNumber evidence="5">3.1.2.20</ecNumber>
    </recommendedName>
    <alternativeName>
        <fullName evidence="8">Thioesterase II</fullName>
    </alternativeName>
</protein>
<organism evidence="11 12">
    <name type="scientific">Aureimonas fodinaquatilis</name>
    <dbReference type="NCBI Taxonomy" id="2565783"/>
    <lineage>
        <taxon>Bacteria</taxon>
        <taxon>Pseudomonadati</taxon>
        <taxon>Pseudomonadota</taxon>
        <taxon>Alphaproteobacteria</taxon>
        <taxon>Hyphomicrobiales</taxon>
        <taxon>Aurantimonadaceae</taxon>
        <taxon>Aureimonas</taxon>
    </lineage>
</organism>
<dbReference type="InterPro" id="IPR003703">
    <property type="entry name" value="Acyl_CoA_thio"/>
</dbReference>
<dbReference type="NCBIfam" id="TIGR00189">
    <property type="entry name" value="tesB"/>
    <property type="match status" value="1"/>
</dbReference>
<proteinExistence type="inferred from homology"/>
<evidence type="ECO:0000256" key="1">
    <source>
        <dbReference type="ARBA" id="ARBA00006538"/>
    </source>
</evidence>
<keyword evidence="3" id="KW-0378">Hydrolase</keyword>
<accession>A0A5B0DT62</accession>
<evidence type="ECO:0000259" key="9">
    <source>
        <dbReference type="Pfam" id="PF02551"/>
    </source>
</evidence>
<evidence type="ECO:0000256" key="4">
    <source>
        <dbReference type="ARBA" id="ARBA00023098"/>
    </source>
</evidence>
<dbReference type="EC" id="3.1.2.20" evidence="5"/>
<dbReference type="InterPro" id="IPR049449">
    <property type="entry name" value="TesB_ACOT8-like_N"/>
</dbReference>
<dbReference type="CDD" id="cd03445">
    <property type="entry name" value="Thioesterase_II_repeat2"/>
    <property type="match status" value="1"/>
</dbReference>
<comment type="caution">
    <text evidence="11">The sequence shown here is derived from an EMBL/GenBank/DDBJ whole genome shotgun (WGS) entry which is preliminary data.</text>
</comment>
<dbReference type="InterPro" id="IPR025652">
    <property type="entry name" value="TesB_C"/>
</dbReference>
<dbReference type="Gene3D" id="2.40.160.210">
    <property type="entry name" value="Acyl-CoA thioesterase, double hotdog domain"/>
    <property type="match status" value="1"/>
</dbReference>
<dbReference type="InterPro" id="IPR029069">
    <property type="entry name" value="HotDog_dom_sf"/>
</dbReference>
<gene>
    <name evidence="11" type="primary">tesB</name>
    <name evidence="11" type="ORF">FPY71_14180</name>
</gene>
<comment type="catalytic activity">
    <reaction evidence="6">
        <text>a fatty acyl-CoA + H2O = a fatty acid + CoA + H(+)</text>
        <dbReference type="Rhea" id="RHEA:16781"/>
        <dbReference type="ChEBI" id="CHEBI:15377"/>
        <dbReference type="ChEBI" id="CHEBI:15378"/>
        <dbReference type="ChEBI" id="CHEBI:28868"/>
        <dbReference type="ChEBI" id="CHEBI:57287"/>
        <dbReference type="ChEBI" id="CHEBI:77636"/>
        <dbReference type="EC" id="3.1.2.20"/>
    </reaction>
    <physiologicalReaction direction="left-to-right" evidence="6">
        <dbReference type="Rhea" id="RHEA:16782"/>
    </physiologicalReaction>
</comment>